<dbReference type="Pfam" id="PF00436">
    <property type="entry name" value="SSB"/>
    <property type="match status" value="1"/>
</dbReference>
<evidence type="ECO:0000256" key="2">
    <source>
        <dbReference type="PROSITE-ProRule" id="PRU00252"/>
    </source>
</evidence>
<feature type="region of interest" description="Disordered" evidence="3">
    <location>
        <begin position="110"/>
        <end position="131"/>
    </location>
</feature>
<dbReference type="PROSITE" id="PS50935">
    <property type="entry name" value="SSB"/>
    <property type="match status" value="1"/>
</dbReference>
<keyword evidence="1 2" id="KW-0238">DNA-binding</keyword>
<evidence type="ECO:0000313" key="4">
    <source>
        <dbReference type="EMBL" id="AZB25187.1"/>
    </source>
</evidence>
<dbReference type="SUPFAM" id="SSF50249">
    <property type="entry name" value="Nucleic acid-binding proteins"/>
    <property type="match status" value="1"/>
</dbReference>
<dbReference type="GeneID" id="99065465"/>
<dbReference type="KEGG" id="cben:EG339_11645"/>
<name>A0A3G6TBB0_9FLAO</name>
<dbReference type="Gene3D" id="2.40.50.140">
    <property type="entry name" value="Nucleic acid-binding proteins"/>
    <property type="match status" value="1"/>
</dbReference>
<gene>
    <name evidence="4" type="ORF">EG339_11645</name>
</gene>
<sequence>MNIFGRLTANATVSKTTEGKEVVNFMVAVIDGYKNKQGQWVDNDAFIQCAYWRTAKVAPWLKKGLCVELTGQISARAWQGKDGTLNAGLNFNTSYIKPYWGTASKDDAVQATKAQETNSTAKEDENDDLPF</sequence>
<organism evidence="4 5">
    <name type="scientific">Chryseobacterium bernardetii</name>
    <dbReference type="NCBI Taxonomy" id="1241978"/>
    <lineage>
        <taxon>Bacteria</taxon>
        <taxon>Pseudomonadati</taxon>
        <taxon>Bacteroidota</taxon>
        <taxon>Flavobacteriia</taxon>
        <taxon>Flavobacteriales</taxon>
        <taxon>Weeksellaceae</taxon>
        <taxon>Chryseobacterium group</taxon>
        <taxon>Chryseobacterium</taxon>
    </lineage>
</organism>
<evidence type="ECO:0000256" key="3">
    <source>
        <dbReference type="SAM" id="MobiDB-lite"/>
    </source>
</evidence>
<dbReference type="Proteomes" id="UP000271193">
    <property type="component" value="Chromosome"/>
</dbReference>
<evidence type="ECO:0000256" key="1">
    <source>
        <dbReference type="ARBA" id="ARBA00023125"/>
    </source>
</evidence>
<evidence type="ECO:0000313" key="5">
    <source>
        <dbReference type="Proteomes" id="UP000271193"/>
    </source>
</evidence>
<dbReference type="GO" id="GO:0003697">
    <property type="term" value="F:single-stranded DNA binding"/>
    <property type="evidence" value="ECO:0007669"/>
    <property type="project" value="InterPro"/>
</dbReference>
<dbReference type="InterPro" id="IPR012340">
    <property type="entry name" value="NA-bd_OB-fold"/>
</dbReference>
<dbReference type="InterPro" id="IPR000424">
    <property type="entry name" value="Primosome_PriB/ssb"/>
</dbReference>
<dbReference type="RefSeq" id="WP_060868910.1">
    <property type="nucleotide sequence ID" value="NZ_CP033932.1"/>
</dbReference>
<protein>
    <submittedName>
        <fullName evidence="4">Single-stranded DNA-binding protein</fullName>
    </submittedName>
</protein>
<reference evidence="5" key="1">
    <citation type="submission" date="2018-11" db="EMBL/GenBank/DDBJ databases">
        <title>Proposal to divide the Flavobacteriaceae and reorganize its genera based on Amino Acid Identity values calculated from whole genome sequences.</title>
        <authorList>
            <person name="Nicholson A.C."/>
            <person name="Gulvik C.A."/>
            <person name="Whitney A.M."/>
            <person name="Humrighouse B.W."/>
            <person name="Bell M."/>
            <person name="Holmes B."/>
            <person name="Steigerwalt A.G."/>
            <person name="Villarma A."/>
            <person name="Sheth M."/>
            <person name="Batra D."/>
            <person name="Pryor J."/>
            <person name="Bernardet J.-F."/>
            <person name="Hugo C."/>
            <person name="Kampfer P."/>
            <person name="Newman J."/>
            <person name="McQuiston J.R."/>
        </authorList>
    </citation>
    <scope>NUCLEOTIDE SEQUENCE [LARGE SCALE GENOMIC DNA]</scope>
    <source>
        <strain evidence="5">G0229</strain>
    </source>
</reference>
<accession>A0A3G6TBB0</accession>
<dbReference type="EMBL" id="CP033932">
    <property type="protein sequence ID" value="AZB25187.1"/>
    <property type="molecule type" value="Genomic_DNA"/>
</dbReference>
<dbReference type="AlphaFoldDB" id="A0A3G6TBB0"/>
<dbReference type="CDD" id="cd04496">
    <property type="entry name" value="SSB_OBF"/>
    <property type="match status" value="1"/>
</dbReference>
<proteinExistence type="predicted"/>
<keyword evidence="5" id="KW-1185">Reference proteome</keyword>